<feature type="non-terminal residue" evidence="2">
    <location>
        <position position="148"/>
    </location>
</feature>
<accession>A0ABN9XAP1</accession>
<evidence type="ECO:0000313" key="2">
    <source>
        <dbReference type="EMBL" id="CAK0896599.1"/>
    </source>
</evidence>
<organism evidence="2 3">
    <name type="scientific">Prorocentrum cordatum</name>
    <dbReference type="NCBI Taxonomy" id="2364126"/>
    <lineage>
        <taxon>Eukaryota</taxon>
        <taxon>Sar</taxon>
        <taxon>Alveolata</taxon>
        <taxon>Dinophyceae</taxon>
        <taxon>Prorocentrales</taxon>
        <taxon>Prorocentraceae</taxon>
        <taxon>Prorocentrum</taxon>
    </lineage>
</organism>
<keyword evidence="3" id="KW-1185">Reference proteome</keyword>
<evidence type="ECO:0000313" key="3">
    <source>
        <dbReference type="Proteomes" id="UP001189429"/>
    </source>
</evidence>
<evidence type="ECO:0000256" key="1">
    <source>
        <dbReference type="SAM" id="MobiDB-lite"/>
    </source>
</evidence>
<protein>
    <submittedName>
        <fullName evidence="2">Uncharacterized protein</fullName>
    </submittedName>
</protein>
<dbReference type="Proteomes" id="UP001189429">
    <property type="component" value="Unassembled WGS sequence"/>
</dbReference>
<dbReference type="EMBL" id="CAUYUJ010020213">
    <property type="protein sequence ID" value="CAK0896599.1"/>
    <property type="molecule type" value="Genomic_DNA"/>
</dbReference>
<sequence>AKQRKLDTSSKEARTGFLHCRRALRRRGRATAGPRGHRQPLHDQLARRAEALVSQPAASDQLAWAITAQAQPGLASKNGPLASWFDRALEREAATRRRVDAAQGALYWRSLCAESLDGPGLVAHRLARQQRSEAAAVEEADDPRHMAQ</sequence>
<feature type="region of interest" description="Disordered" evidence="1">
    <location>
        <begin position="127"/>
        <end position="148"/>
    </location>
</feature>
<proteinExistence type="predicted"/>
<feature type="non-terminal residue" evidence="2">
    <location>
        <position position="1"/>
    </location>
</feature>
<comment type="caution">
    <text evidence="2">The sequence shown here is derived from an EMBL/GenBank/DDBJ whole genome shotgun (WGS) entry which is preliminary data.</text>
</comment>
<name>A0ABN9XAP1_9DINO</name>
<gene>
    <name evidence="2" type="ORF">PCOR1329_LOCUS75028</name>
</gene>
<reference evidence="2" key="1">
    <citation type="submission" date="2023-10" db="EMBL/GenBank/DDBJ databases">
        <authorList>
            <person name="Chen Y."/>
            <person name="Shah S."/>
            <person name="Dougan E. K."/>
            <person name="Thang M."/>
            <person name="Chan C."/>
        </authorList>
    </citation>
    <scope>NUCLEOTIDE SEQUENCE [LARGE SCALE GENOMIC DNA]</scope>
</reference>